<comment type="catalytic activity">
    <reaction evidence="7 8">
        <text>tRNA(Arg) + L-arginine + ATP = L-arginyl-tRNA(Arg) + AMP + diphosphate</text>
        <dbReference type="Rhea" id="RHEA:20301"/>
        <dbReference type="Rhea" id="RHEA-COMP:9658"/>
        <dbReference type="Rhea" id="RHEA-COMP:9673"/>
        <dbReference type="ChEBI" id="CHEBI:30616"/>
        <dbReference type="ChEBI" id="CHEBI:32682"/>
        <dbReference type="ChEBI" id="CHEBI:33019"/>
        <dbReference type="ChEBI" id="CHEBI:78442"/>
        <dbReference type="ChEBI" id="CHEBI:78513"/>
        <dbReference type="ChEBI" id="CHEBI:456215"/>
        <dbReference type="EC" id="6.1.1.19"/>
    </reaction>
</comment>
<dbReference type="PRINTS" id="PR01038">
    <property type="entry name" value="TRNASYNTHARG"/>
</dbReference>
<dbReference type="Pfam" id="PF03485">
    <property type="entry name" value="Arg_tRNA_synt_N"/>
    <property type="match status" value="1"/>
</dbReference>
<dbReference type="Gene3D" id="1.10.730.10">
    <property type="entry name" value="Isoleucyl-tRNA Synthetase, Domain 1"/>
    <property type="match status" value="1"/>
</dbReference>
<evidence type="ECO:0000256" key="8">
    <source>
        <dbReference type="HAMAP-Rule" id="MF_00123"/>
    </source>
</evidence>
<dbReference type="InterPro" id="IPR001278">
    <property type="entry name" value="Arg-tRNA-ligase"/>
</dbReference>
<evidence type="ECO:0000313" key="12">
    <source>
        <dbReference type="EMBL" id="RJR27977.1"/>
    </source>
</evidence>
<evidence type="ECO:0000256" key="5">
    <source>
        <dbReference type="ARBA" id="ARBA00022917"/>
    </source>
</evidence>
<dbReference type="SMART" id="SM01016">
    <property type="entry name" value="Arg_tRNA_synt_N"/>
    <property type="match status" value="1"/>
</dbReference>
<keyword evidence="8" id="KW-0963">Cytoplasm</keyword>
<comment type="caution">
    <text evidence="8">Lacks conserved residue(s) required for the propagation of feature annotation.</text>
</comment>
<evidence type="ECO:0000259" key="11">
    <source>
        <dbReference type="SMART" id="SM01016"/>
    </source>
</evidence>
<dbReference type="PANTHER" id="PTHR11956:SF5">
    <property type="entry name" value="ARGININE--TRNA LIGASE, CYTOPLASMIC"/>
    <property type="match status" value="1"/>
</dbReference>
<proteinExistence type="inferred from homology"/>
<sequence>MSAIMLKTMNIEEMLHSNIIKIVKETYDVDVKDFIVEHPDNREFGDYSTNIAFILSKTLKQPPLEIAKKLSYRSTQEIVKTLTDAKENRIFESAEFVAPGFVNFKLSKRWLQLVPNEIILQEKAYGSSDVGGGKRIALEHSNVNPNKAAHVGHLRNACIGQFLERSYENLGYNVEVQYYANNVGVQVVTSSMGMEMVNDINPGDYEKFDHYAWDVYASMESRISEDPELQKKRQELLLKLEDPNSEEFKKQSILANKILMDQLITFKELGFDYDVIIYESDILMLDLWKKAFEMLKTNPNVYYAETGNSKGCWLVRLKEQPIQNSAEDVEEDKIIVRSNGVPTYTGKDIAYHMWKFGLLDVDFGYKKWNSGTQKKELWVTSSDPENSLSPVSFSKVDYVYDVIGTEQSYAIDVVKKSLGYLGFTKESENMKHVNYGFVFLSKDTARLLGMDVADDKDFYAMKGRRGWGIKIDDLIKMVDGRLSDEYGNFEYLTTVRTGAIKFQMLKPNTFQDIVFDLNEALDIKGYSGPYIQYAYVRANSVLAKSGITPAELAEVQPDLPELSERETDLLRTIYKYPEIVQKAAYNFSPNAMCDFLFELSKSFNAFYNDIHILGEENHDKKLFRLSLCAATRQVVVNGLYLLGIDVPEKM</sequence>
<dbReference type="PANTHER" id="PTHR11956">
    <property type="entry name" value="ARGINYL-TRNA SYNTHETASE"/>
    <property type="match status" value="1"/>
</dbReference>
<dbReference type="SUPFAM" id="SSF47323">
    <property type="entry name" value="Anticodon-binding domain of a subclass of class I aminoacyl-tRNA synthetases"/>
    <property type="match status" value="1"/>
</dbReference>
<dbReference type="InterPro" id="IPR008909">
    <property type="entry name" value="DALR_anticod-bd"/>
</dbReference>
<reference evidence="12 13" key="1">
    <citation type="journal article" date="2017" name="ISME J.">
        <title>Energy and carbon metabolisms in a deep terrestrial subsurface fluid microbial community.</title>
        <authorList>
            <person name="Momper L."/>
            <person name="Jungbluth S.P."/>
            <person name="Lee M.D."/>
            <person name="Amend J.P."/>
        </authorList>
    </citation>
    <scope>NUCLEOTIDE SEQUENCE [LARGE SCALE GENOMIC DNA]</scope>
    <source>
        <strain evidence="12">SURF_46</strain>
    </source>
</reference>
<keyword evidence="2 8" id="KW-0436">Ligase</keyword>
<dbReference type="Proteomes" id="UP000265540">
    <property type="component" value="Unassembled WGS sequence"/>
</dbReference>
<dbReference type="InterPro" id="IPR009080">
    <property type="entry name" value="tRNAsynth_Ia_anticodon-bd"/>
</dbReference>
<comment type="subunit">
    <text evidence="8">Monomer.</text>
</comment>
<evidence type="ECO:0000256" key="3">
    <source>
        <dbReference type="ARBA" id="ARBA00022741"/>
    </source>
</evidence>
<feature type="domain" description="DALR anticodon binding" evidence="10">
    <location>
        <begin position="531"/>
        <end position="650"/>
    </location>
</feature>
<evidence type="ECO:0000256" key="7">
    <source>
        <dbReference type="ARBA" id="ARBA00049339"/>
    </source>
</evidence>
<dbReference type="GO" id="GO:0006420">
    <property type="term" value="P:arginyl-tRNA aminoacylation"/>
    <property type="evidence" value="ECO:0007669"/>
    <property type="project" value="UniProtKB-UniRule"/>
</dbReference>
<comment type="similarity">
    <text evidence="1 8 9">Belongs to the class-I aminoacyl-tRNA synthetase family.</text>
</comment>
<accession>A0A3A4ZM65</accession>
<dbReference type="EMBL" id="QZJF01000005">
    <property type="protein sequence ID" value="RJR27977.1"/>
    <property type="molecule type" value="Genomic_DNA"/>
</dbReference>
<name>A0A3A4ZM65_UNCKA</name>
<evidence type="ECO:0000256" key="1">
    <source>
        <dbReference type="ARBA" id="ARBA00005594"/>
    </source>
</evidence>
<keyword evidence="5 8" id="KW-0648">Protein biosynthesis</keyword>
<dbReference type="Pfam" id="PF05746">
    <property type="entry name" value="DALR_1"/>
    <property type="match status" value="1"/>
</dbReference>
<keyword evidence="3 8" id="KW-0547">Nucleotide-binding</keyword>
<dbReference type="InterPro" id="IPR035684">
    <property type="entry name" value="ArgRS_core"/>
</dbReference>
<dbReference type="Gene3D" id="3.40.50.620">
    <property type="entry name" value="HUPs"/>
    <property type="match status" value="1"/>
</dbReference>
<dbReference type="SUPFAM" id="SSF55190">
    <property type="entry name" value="Arginyl-tRNA synthetase (ArgRS), N-terminal 'additional' domain"/>
    <property type="match status" value="1"/>
</dbReference>
<dbReference type="SUPFAM" id="SSF52374">
    <property type="entry name" value="Nucleotidylyl transferase"/>
    <property type="match status" value="1"/>
</dbReference>
<organism evidence="12 13">
    <name type="scientific">candidate division WWE3 bacterium</name>
    <dbReference type="NCBI Taxonomy" id="2053526"/>
    <lineage>
        <taxon>Bacteria</taxon>
        <taxon>Katanobacteria</taxon>
    </lineage>
</organism>
<dbReference type="GO" id="GO:0005737">
    <property type="term" value="C:cytoplasm"/>
    <property type="evidence" value="ECO:0007669"/>
    <property type="project" value="UniProtKB-SubCell"/>
</dbReference>
<dbReference type="InterPro" id="IPR036695">
    <property type="entry name" value="Arg-tRNA-synth_N_sf"/>
</dbReference>
<dbReference type="FunFam" id="1.10.730.10:FF:000006">
    <property type="entry name" value="Arginyl-tRNA synthetase 2, mitochondrial"/>
    <property type="match status" value="1"/>
</dbReference>
<keyword evidence="4 8" id="KW-0067">ATP-binding</keyword>
<dbReference type="HAMAP" id="MF_00123">
    <property type="entry name" value="Arg_tRNA_synth"/>
    <property type="match status" value="1"/>
</dbReference>
<dbReference type="GO" id="GO:0004814">
    <property type="term" value="F:arginine-tRNA ligase activity"/>
    <property type="evidence" value="ECO:0007669"/>
    <property type="project" value="UniProtKB-UniRule"/>
</dbReference>
<dbReference type="EC" id="6.1.1.19" evidence="8"/>
<gene>
    <name evidence="8 12" type="primary">argS</name>
    <name evidence="12" type="ORF">C4561_00520</name>
</gene>
<dbReference type="GO" id="GO:0005524">
    <property type="term" value="F:ATP binding"/>
    <property type="evidence" value="ECO:0007669"/>
    <property type="project" value="UniProtKB-UniRule"/>
</dbReference>
<dbReference type="AlphaFoldDB" id="A0A3A4ZM65"/>
<keyword evidence="6 8" id="KW-0030">Aminoacyl-tRNA synthetase</keyword>
<evidence type="ECO:0000313" key="13">
    <source>
        <dbReference type="Proteomes" id="UP000265540"/>
    </source>
</evidence>
<evidence type="ECO:0000259" key="10">
    <source>
        <dbReference type="SMART" id="SM00836"/>
    </source>
</evidence>
<feature type="domain" description="Arginyl tRNA synthetase N-terminal" evidence="11">
    <location>
        <begin position="9"/>
        <end position="106"/>
    </location>
</feature>
<dbReference type="Pfam" id="PF00750">
    <property type="entry name" value="tRNA-synt_1d"/>
    <property type="match status" value="1"/>
</dbReference>
<evidence type="ECO:0000256" key="9">
    <source>
        <dbReference type="RuleBase" id="RU363038"/>
    </source>
</evidence>
<dbReference type="Gene3D" id="3.30.1360.70">
    <property type="entry name" value="Arginyl tRNA synthetase N-terminal domain"/>
    <property type="match status" value="1"/>
</dbReference>
<evidence type="ECO:0000256" key="6">
    <source>
        <dbReference type="ARBA" id="ARBA00023146"/>
    </source>
</evidence>
<protein>
    <recommendedName>
        <fullName evidence="8">Arginine--tRNA ligase</fullName>
        <ecNumber evidence="8">6.1.1.19</ecNumber>
    </recommendedName>
    <alternativeName>
        <fullName evidence="8">Arginyl-tRNA synthetase</fullName>
        <shortName evidence="8">ArgRS</shortName>
    </alternativeName>
</protein>
<dbReference type="SMART" id="SM00836">
    <property type="entry name" value="DALR_1"/>
    <property type="match status" value="1"/>
</dbReference>
<comment type="caution">
    <text evidence="12">The sequence shown here is derived from an EMBL/GenBank/DDBJ whole genome shotgun (WGS) entry which is preliminary data.</text>
</comment>
<dbReference type="InterPro" id="IPR005148">
    <property type="entry name" value="Arg-tRNA-synth_N"/>
</dbReference>
<dbReference type="InterPro" id="IPR014729">
    <property type="entry name" value="Rossmann-like_a/b/a_fold"/>
</dbReference>
<comment type="subcellular location">
    <subcellularLocation>
        <location evidence="8">Cytoplasm</location>
    </subcellularLocation>
</comment>
<evidence type="ECO:0000256" key="2">
    <source>
        <dbReference type="ARBA" id="ARBA00022598"/>
    </source>
</evidence>
<dbReference type="CDD" id="cd07956">
    <property type="entry name" value="Anticodon_Ia_Arg"/>
    <property type="match status" value="1"/>
</dbReference>
<evidence type="ECO:0000256" key="4">
    <source>
        <dbReference type="ARBA" id="ARBA00022840"/>
    </source>
</evidence>